<dbReference type="AlphaFoldDB" id="A0A1H2SSH2"/>
<evidence type="ECO:0000313" key="1">
    <source>
        <dbReference type="EMBL" id="SDW34405.1"/>
    </source>
</evidence>
<dbReference type="EMBL" id="FNNA01000001">
    <property type="protein sequence ID" value="SDW34405.1"/>
    <property type="molecule type" value="Genomic_DNA"/>
</dbReference>
<sequence>MQSRPTVLSQHLIARKPILVAWLVWITGRNRGTGAVESLGLWTGDDHQEIAVGGQLRTYYGAGGLVSLDPIRAGVGTDIRETRLRLAPMAPEVEQEVKGYEVRQAPIEVHRLVIDPTTMRGVGGPVLRLRGWINKLNDITAGEGGEGRLDVTVVSSARAGTKTLALKKSDATGQLRTLPGGGPDRFFQYSDVSGAVPVKWGQK</sequence>
<organism evidence="1 2">
    <name type="scientific">Paracoccus sanguinis</name>
    <dbReference type="NCBI Taxonomy" id="1545044"/>
    <lineage>
        <taxon>Bacteria</taxon>
        <taxon>Pseudomonadati</taxon>
        <taxon>Pseudomonadota</taxon>
        <taxon>Alphaproteobacteria</taxon>
        <taxon>Rhodobacterales</taxon>
        <taxon>Paracoccaceae</taxon>
        <taxon>Paracoccus</taxon>
    </lineage>
</organism>
<reference evidence="2" key="1">
    <citation type="submission" date="2016-10" db="EMBL/GenBank/DDBJ databases">
        <authorList>
            <person name="Varghese N."/>
            <person name="Submissions S."/>
        </authorList>
    </citation>
    <scope>NUCLEOTIDE SEQUENCE [LARGE SCALE GENOMIC DNA]</scope>
    <source>
        <strain evidence="2">DSM 29303</strain>
    </source>
</reference>
<evidence type="ECO:0000313" key="2">
    <source>
        <dbReference type="Proteomes" id="UP000182944"/>
    </source>
</evidence>
<protein>
    <submittedName>
        <fullName evidence="1">Uncharacterized protein</fullName>
    </submittedName>
</protein>
<dbReference type="RefSeq" id="WP_036730580.1">
    <property type="nucleotide sequence ID" value="NZ_FNNA01000001.1"/>
</dbReference>
<accession>A0A1H2SSH2</accession>
<dbReference type="OrthoDB" id="7770859at2"/>
<name>A0A1H2SSH2_9RHOB</name>
<dbReference type="STRING" id="1545044.SAMN05444276_101712"/>
<gene>
    <name evidence="1" type="ORF">SAMN05444276_101712</name>
</gene>
<dbReference type="Proteomes" id="UP000182944">
    <property type="component" value="Unassembled WGS sequence"/>
</dbReference>
<keyword evidence="2" id="KW-1185">Reference proteome</keyword>
<proteinExistence type="predicted"/>